<comment type="caution">
    <text evidence="3">The sequence shown here is derived from an EMBL/GenBank/DDBJ whole genome shotgun (WGS) entry which is preliminary data.</text>
</comment>
<dbReference type="InterPro" id="IPR016186">
    <property type="entry name" value="C-type_lectin-like/link_sf"/>
</dbReference>
<dbReference type="EMBL" id="NCKV01041085">
    <property type="protein sequence ID" value="RWS18345.1"/>
    <property type="molecule type" value="Genomic_DNA"/>
</dbReference>
<organism evidence="3 4">
    <name type="scientific">Leptotrombidium deliense</name>
    <dbReference type="NCBI Taxonomy" id="299467"/>
    <lineage>
        <taxon>Eukaryota</taxon>
        <taxon>Metazoa</taxon>
        <taxon>Ecdysozoa</taxon>
        <taxon>Arthropoda</taxon>
        <taxon>Chelicerata</taxon>
        <taxon>Arachnida</taxon>
        <taxon>Acari</taxon>
        <taxon>Acariformes</taxon>
        <taxon>Trombidiformes</taxon>
        <taxon>Prostigmata</taxon>
        <taxon>Anystina</taxon>
        <taxon>Parasitengona</taxon>
        <taxon>Trombiculoidea</taxon>
        <taxon>Trombiculidae</taxon>
        <taxon>Leptotrombidium</taxon>
    </lineage>
</organism>
<keyword evidence="4" id="KW-1185">Reference proteome</keyword>
<gene>
    <name evidence="3" type="ORF">B4U80_12516</name>
</gene>
<proteinExistence type="predicted"/>
<dbReference type="PROSITE" id="PS50041">
    <property type="entry name" value="C_TYPE_LECTIN_2"/>
    <property type="match status" value="1"/>
</dbReference>
<feature type="region of interest" description="Disordered" evidence="1">
    <location>
        <begin position="124"/>
        <end position="144"/>
    </location>
</feature>
<sequence>TTYEEGQAMCNKLGHSIHMPKRLEEVNDVYNNVKGMKNPEDSNMPISFWVGMKRDKKGNLRYTDGSLVGNTIRNDYWEGNSPDTNYRGTQNCVIQYGDSATLTADMCNDVFVFPICDKALSPMPEYEEPATTPKPETPSPTADAINKLNEHESSLKQTDEKITNAEKVKQFKIGVK</sequence>
<reference evidence="3 4" key="1">
    <citation type="journal article" date="2018" name="Gigascience">
        <title>Genomes of trombidid mites reveal novel predicted allergens and laterally-transferred genes associated with secondary metabolism.</title>
        <authorList>
            <person name="Dong X."/>
            <person name="Chaisiri K."/>
            <person name="Xia D."/>
            <person name="Armstrong S.D."/>
            <person name="Fang Y."/>
            <person name="Donnelly M.J."/>
            <person name="Kadowaki T."/>
            <person name="McGarry J.W."/>
            <person name="Darby A.C."/>
            <person name="Makepeace B.L."/>
        </authorList>
    </citation>
    <scope>NUCLEOTIDE SEQUENCE [LARGE SCALE GENOMIC DNA]</scope>
    <source>
        <strain evidence="3">UoL-UT</strain>
    </source>
</reference>
<dbReference type="Proteomes" id="UP000288716">
    <property type="component" value="Unassembled WGS sequence"/>
</dbReference>
<dbReference type="Gene3D" id="3.10.100.10">
    <property type="entry name" value="Mannose-Binding Protein A, subunit A"/>
    <property type="match status" value="1"/>
</dbReference>
<evidence type="ECO:0000313" key="4">
    <source>
        <dbReference type="Proteomes" id="UP000288716"/>
    </source>
</evidence>
<evidence type="ECO:0000259" key="2">
    <source>
        <dbReference type="PROSITE" id="PS50041"/>
    </source>
</evidence>
<accession>A0A443RSV7</accession>
<evidence type="ECO:0000256" key="1">
    <source>
        <dbReference type="SAM" id="MobiDB-lite"/>
    </source>
</evidence>
<feature type="domain" description="C-type lectin" evidence="2">
    <location>
        <begin position="1"/>
        <end position="108"/>
    </location>
</feature>
<dbReference type="VEuPathDB" id="VectorBase:LDEU013695"/>
<protein>
    <recommendedName>
        <fullName evidence="2">C-type lectin domain-containing protein</fullName>
    </recommendedName>
</protein>
<dbReference type="InterPro" id="IPR001304">
    <property type="entry name" value="C-type_lectin-like"/>
</dbReference>
<dbReference type="SUPFAM" id="SSF56436">
    <property type="entry name" value="C-type lectin-like"/>
    <property type="match status" value="1"/>
</dbReference>
<evidence type="ECO:0000313" key="3">
    <source>
        <dbReference type="EMBL" id="RWS18345.1"/>
    </source>
</evidence>
<dbReference type="AlphaFoldDB" id="A0A443RSV7"/>
<dbReference type="InterPro" id="IPR016187">
    <property type="entry name" value="CTDL_fold"/>
</dbReference>
<name>A0A443RSV7_9ACAR</name>
<dbReference type="Pfam" id="PF00059">
    <property type="entry name" value="Lectin_C"/>
    <property type="match status" value="1"/>
</dbReference>
<feature type="non-terminal residue" evidence="3">
    <location>
        <position position="1"/>
    </location>
</feature>